<keyword evidence="4" id="KW-1185">Reference proteome</keyword>
<dbReference type="EMBL" id="MU007020">
    <property type="protein sequence ID" value="KAF2433485.1"/>
    <property type="molecule type" value="Genomic_DNA"/>
</dbReference>
<dbReference type="GO" id="GO:0042790">
    <property type="term" value="P:nucleolar large rRNA transcription by RNA polymerase I"/>
    <property type="evidence" value="ECO:0007669"/>
    <property type="project" value="TreeGrafter"/>
</dbReference>
<evidence type="ECO:0000313" key="3">
    <source>
        <dbReference type="EMBL" id="KAF2433485.1"/>
    </source>
</evidence>
<evidence type="ECO:0000259" key="2">
    <source>
        <dbReference type="Pfam" id="PF15463"/>
    </source>
</evidence>
<dbReference type="AlphaFoldDB" id="A0A9P4NXJ7"/>
<dbReference type="GO" id="GO:0001164">
    <property type="term" value="F:RNA polymerase I core promoter sequence-specific DNA binding"/>
    <property type="evidence" value="ECO:0007669"/>
    <property type="project" value="TreeGrafter"/>
</dbReference>
<feature type="region of interest" description="Disordered" evidence="1">
    <location>
        <begin position="317"/>
        <end position="363"/>
    </location>
</feature>
<feature type="region of interest" description="Disordered" evidence="1">
    <location>
        <begin position="485"/>
        <end position="519"/>
    </location>
</feature>
<organism evidence="3 4">
    <name type="scientific">Tothia fuscella</name>
    <dbReference type="NCBI Taxonomy" id="1048955"/>
    <lineage>
        <taxon>Eukaryota</taxon>
        <taxon>Fungi</taxon>
        <taxon>Dikarya</taxon>
        <taxon>Ascomycota</taxon>
        <taxon>Pezizomycotina</taxon>
        <taxon>Dothideomycetes</taxon>
        <taxon>Pleosporomycetidae</taxon>
        <taxon>Venturiales</taxon>
        <taxon>Cylindrosympodiaceae</taxon>
        <taxon>Tothia</taxon>
    </lineage>
</organism>
<dbReference type="GO" id="GO:0017025">
    <property type="term" value="F:TBP-class protein binding"/>
    <property type="evidence" value="ECO:0007669"/>
    <property type="project" value="TreeGrafter"/>
</dbReference>
<dbReference type="GO" id="GO:0070860">
    <property type="term" value="C:RNA polymerase I core factor complex"/>
    <property type="evidence" value="ECO:0007669"/>
    <property type="project" value="TreeGrafter"/>
</dbReference>
<sequence length="519" mass="58163">MSNFEKGGLNNFVHKTTATQGQPQASGHMPTRAQMTRFLKVNPNAPTANSRVNRQGNAAYLSHEQAIHRGQGEDRFGTSYNESNDSGDTRILVEDSQVKAKGKTELFEADDRDIHQPNHDQQNNEDFDNDSEEASDEDDGEENRDPTTEGMRLQPGYQQAHLALAHSYPPTTEGHLTEFDTVEQFAAYENIEPQATYPAQQRMAHGNYESQAMSPAQQRMAPRPFSQRQRNNLGKPVVTMTQQDHQANRGNNQQQPMKQNKANQPRTQSDQRLPQYQVTSAPIAVGQTPAVRTYPVMQEPQHNNGVLGIQGNILQSQQDQQRAFAANNRQDTNRHSRSMPMDHHTEPADTGAPDGVVSPQSRLDYDPDELIKMNYEVLIEESYDKVPSPMNIKIEEATGLNQDEFHAPLKERLGLVQNRGPTSQAAFFASLSLAEWEEAGDWFLEQFSDLVKKMSTARKDKRLLAQQFEGRIDERHEAVAKRKRGIDDALGAMKNNGSQVLRASTPKRQKTPASTAAGL</sequence>
<feature type="compositionally biased region" description="Acidic residues" evidence="1">
    <location>
        <begin position="123"/>
        <end position="142"/>
    </location>
</feature>
<feature type="domain" description="Extracellular mutant protein 11 C-terminal" evidence="2">
    <location>
        <begin position="364"/>
        <end position="501"/>
    </location>
</feature>
<dbReference type="Pfam" id="PF15463">
    <property type="entry name" value="ECM11"/>
    <property type="match status" value="1"/>
</dbReference>
<feature type="region of interest" description="Disordered" evidence="1">
    <location>
        <begin position="70"/>
        <end position="90"/>
    </location>
</feature>
<evidence type="ECO:0000313" key="4">
    <source>
        <dbReference type="Proteomes" id="UP000800235"/>
    </source>
</evidence>
<dbReference type="Proteomes" id="UP000800235">
    <property type="component" value="Unassembled WGS sequence"/>
</dbReference>
<protein>
    <recommendedName>
        <fullName evidence="2">Extracellular mutant protein 11 C-terminal domain-containing protein</fullName>
    </recommendedName>
</protein>
<proteinExistence type="predicted"/>
<accession>A0A9P4NXJ7</accession>
<feature type="compositionally biased region" description="Polar residues" evidence="1">
    <location>
        <begin position="239"/>
        <end position="274"/>
    </location>
</feature>
<dbReference type="PANTHER" id="PTHR28244">
    <property type="entry name" value="RNA POLYMERASE I-SPECIFIC TRANSCRIPTION INITIATION FACTOR RRN11"/>
    <property type="match status" value="1"/>
</dbReference>
<reference evidence="3" key="1">
    <citation type="journal article" date="2020" name="Stud. Mycol.">
        <title>101 Dothideomycetes genomes: a test case for predicting lifestyles and emergence of pathogens.</title>
        <authorList>
            <person name="Haridas S."/>
            <person name="Albert R."/>
            <person name="Binder M."/>
            <person name="Bloem J."/>
            <person name="Labutti K."/>
            <person name="Salamov A."/>
            <person name="Andreopoulos B."/>
            <person name="Baker S."/>
            <person name="Barry K."/>
            <person name="Bills G."/>
            <person name="Bluhm B."/>
            <person name="Cannon C."/>
            <person name="Castanera R."/>
            <person name="Culley D."/>
            <person name="Daum C."/>
            <person name="Ezra D."/>
            <person name="Gonzalez J."/>
            <person name="Henrissat B."/>
            <person name="Kuo A."/>
            <person name="Liang C."/>
            <person name="Lipzen A."/>
            <person name="Lutzoni F."/>
            <person name="Magnuson J."/>
            <person name="Mondo S."/>
            <person name="Nolan M."/>
            <person name="Ohm R."/>
            <person name="Pangilinan J."/>
            <person name="Park H.-J."/>
            <person name="Ramirez L."/>
            <person name="Alfaro M."/>
            <person name="Sun H."/>
            <person name="Tritt A."/>
            <person name="Yoshinaga Y."/>
            <person name="Zwiers L.-H."/>
            <person name="Turgeon B."/>
            <person name="Goodwin S."/>
            <person name="Spatafora J."/>
            <person name="Crous P."/>
            <person name="Grigoriev I."/>
        </authorList>
    </citation>
    <scope>NUCLEOTIDE SEQUENCE</scope>
    <source>
        <strain evidence="3">CBS 130266</strain>
    </source>
</reference>
<dbReference type="OrthoDB" id="5346740at2759"/>
<dbReference type="PANTHER" id="PTHR28244:SF1">
    <property type="entry name" value="RNA POLYMERASE I-SPECIFIC TRANSCRIPTION INITIATION FACTOR RRN11"/>
    <property type="match status" value="1"/>
</dbReference>
<dbReference type="InterPro" id="IPR053029">
    <property type="entry name" value="RNA_pol_I-specific_init_factor"/>
</dbReference>
<evidence type="ECO:0000256" key="1">
    <source>
        <dbReference type="SAM" id="MobiDB-lite"/>
    </source>
</evidence>
<gene>
    <name evidence="3" type="ORF">EJ08DRAFT_694382</name>
</gene>
<feature type="region of interest" description="Disordered" evidence="1">
    <location>
        <begin position="209"/>
        <end position="274"/>
    </location>
</feature>
<name>A0A9P4NXJ7_9PEZI</name>
<feature type="region of interest" description="Disordered" evidence="1">
    <location>
        <begin position="107"/>
        <end position="152"/>
    </location>
</feature>
<comment type="caution">
    <text evidence="3">The sequence shown here is derived from an EMBL/GenBank/DDBJ whole genome shotgun (WGS) entry which is preliminary data.</text>
</comment>
<dbReference type="InterPro" id="IPR029178">
    <property type="entry name" value="Ecm11_C"/>
</dbReference>